<name>A0A0D8Y136_DICVI</name>
<organism evidence="1 2">
    <name type="scientific">Dictyocaulus viviparus</name>
    <name type="common">Bovine lungworm</name>
    <dbReference type="NCBI Taxonomy" id="29172"/>
    <lineage>
        <taxon>Eukaryota</taxon>
        <taxon>Metazoa</taxon>
        <taxon>Ecdysozoa</taxon>
        <taxon>Nematoda</taxon>
        <taxon>Chromadorea</taxon>
        <taxon>Rhabditida</taxon>
        <taxon>Rhabditina</taxon>
        <taxon>Rhabditomorpha</taxon>
        <taxon>Strongyloidea</taxon>
        <taxon>Metastrongylidae</taxon>
        <taxon>Dictyocaulus</taxon>
    </lineage>
</organism>
<sequence>MLKSWLVSSPASCCVQAVSQLCCDVDAFEPAVVDDYCILRLDLTYSRGFPWSQKIIDQFKLLQIGGKPCTSLCSKRALSGFDSAGCFVLHIYRRSGGESPPAVLVALLSWIS</sequence>
<dbReference type="EMBL" id="KN716224">
    <property type="protein sequence ID" value="KJH49744.1"/>
    <property type="molecule type" value="Genomic_DNA"/>
</dbReference>
<gene>
    <name evidence="1" type="ORF">DICVIV_04084</name>
</gene>
<dbReference type="Proteomes" id="UP000053766">
    <property type="component" value="Unassembled WGS sequence"/>
</dbReference>
<keyword evidence="2" id="KW-1185">Reference proteome</keyword>
<dbReference type="AlphaFoldDB" id="A0A0D8Y136"/>
<evidence type="ECO:0000313" key="2">
    <source>
        <dbReference type="Proteomes" id="UP000053766"/>
    </source>
</evidence>
<evidence type="ECO:0000313" key="1">
    <source>
        <dbReference type="EMBL" id="KJH49744.1"/>
    </source>
</evidence>
<protein>
    <submittedName>
        <fullName evidence="1">Uncharacterized protein</fullName>
    </submittedName>
</protein>
<reference evidence="1 2" key="1">
    <citation type="submission" date="2013-11" db="EMBL/GenBank/DDBJ databases">
        <title>Draft genome of the bovine lungworm Dictyocaulus viviparus.</title>
        <authorList>
            <person name="Mitreva M."/>
        </authorList>
    </citation>
    <scope>NUCLEOTIDE SEQUENCE [LARGE SCALE GENOMIC DNA]</scope>
    <source>
        <strain evidence="1 2">HannoverDv2000</strain>
    </source>
</reference>
<reference evidence="2" key="2">
    <citation type="journal article" date="2016" name="Sci. Rep.">
        <title>Dictyocaulus viviparus genome, variome and transcriptome elucidate lungworm biology and support future intervention.</title>
        <authorList>
            <person name="McNulty S.N."/>
            <person name="Strube C."/>
            <person name="Rosa B.A."/>
            <person name="Martin J.C."/>
            <person name="Tyagi R."/>
            <person name="Choi Y.J."/>
            <person name="Wang Q."/>
            <person name="Hallsworth Pepin K."/>
            <person name="Zhang X."/>
            <person name="Ozersky P."/>
            <person name="Wilson R.K."/>
            <person name="Sternberg P.W."/>
            <person name="Gasser R.B."/>
            <person name="Mitreva M."/>
        </authorList>
    </citation>
    <scope>NUCLEOTIDE SEQUENCE [LARGE SCALE GENOMIC DNA]</scope>
    <source>
        <strain evidence="2">HannoverDv2000</strain>
    </source>
</reference>
<proteinExistence type="predicted"/>
<accession>A0A0D8Y136</accession>